<dbReference type="Pfam" id="PF02720">
    <property type="entry name" value="DUF222"/>
    <property type="match status" value="1"/>
</dbReference>
<dbReference type="EMBL" id="CP013747">
    <property type="protein sequence ID" value="ALV41779.1"/>
    <property type="molecule type" value="Genomic_DNA"/>
</dbReference>
<keyword evidence="3" id="KW-0378">Hydrolase</keyword>
<proteinExistence type="predicted"/>
<accession>A0A0U3PBR4</accession>
<evidence type="ECO:0000259" key="2">
    <source>
        <dbReference type="SMART" id="SM00507"/>
    </source>
</evidence>
<name>A0A0U3PBR4_9MICC</name>
<evidence type="ECO:0000313" key="4">
    <source>
        <dbReference type="Proteomes" id="UP000065151"/>
    </source>
</evidence>
<reference evidence="3 4" key="1">
    <citation type="submission" date="2015-12" db="EMBL/GenBank/DDBJ databases">
        <authorList>
            <person name="Shamseldin A."/>
            <person name="Moawad H."/>
            <person name="Abd El-Rahim W.M."/>
            <person name="Sadowsky M.J."/>
        </authorList>
    </citation>
    <scope>NUCLEOTIDE SEQUENCE [LARGE SCALE GENOMIC DNA]</scope>
    <source>
        <strain evidence="3 4">Ar51</strain>
    </source>
</reference>
<feature type="region of interest" description="Disordered" evidence="1">
    <location>
        <begin position="465"/>
        <end position="528"/>
    </location>
</feature>
<dbReference type="KEGG" id="psul:AU252_11955"/>
<dbReference type="STRING" id="121292.AU252_11955"/>
<dbReference type="Gene3D" id="1.10.30.50">
    <property type="match status" value="1"/>
</dbReference>
<sequence>MDNTAPAEILETIAASALQMAGVLRGTAASPAAAGPADCPSAPGPSAMCGDLARWQAELCLTVLSGTVGMEAMFAAVKVHAASGYDEAAQAVAGPITSPQEQTAQDMGIVAEVACALTVSERTGDALLGEAHRLTTTLPLTLAALEAGTISWQHALIMADETLNLDPEGARALEAHFLDPDAPNPARGGPAGEMVPSRFRHKARTWRERHHPDSIEKRHTRSTADRRLEYSPDRDGMAWLSAYLPADQASGIWDRATTAARALQGPSESRTLTQLRADSAAAWLLGGHADLIPSPKAQVLVTVPVFALMGLTDEPAMLDGYGPIPPSLARALVADGADSFHRVLTDPRDGAPLEIGRDSYRIPKAMRQWLRLRDGKCPFPGCNNQSLDNEADHLLAWHQGGTTGISNLGQPCLKHHRLKHTTRWKPTTASSTEPPGWISPTGRHYASEHPDWEPPIWPNQILNQLPHKEPGPALPESHLPADPEPERKWLRRLQEPDPPPYPSVPDFLWLTQQPGAGAAPPVPCANTG</sequence>
<dbReference type="RefSeq" id="WP_058930904.1">
    <property type="nucleotide sequence ID" value="NZ_CP013747.1"/>
</dbReference>
<gene>
    <name evidence="3" type="ORF">AU252_11955</name>
</gene>
<evidence type="ECO:0000256" key="1">
    <source>
        <dbReference type="SAM" id="MobiDB-lite"/>
    </source>
</evidence>
<dbReference type="SMART" id="SM00507">
    <property type="entry name" value="HNHc"/>
    <property type="match status" value="1"/>
</dbReference>
<keyword evidence="3" id="KW-0255">Endonuclease</keyword>
<dbReference type="GO" id="GO:0004519">
    <property type="term" value="F:endonuclease activity"/>
    <property type="evidence" value="ECO:0007669"/>
    <property type="project" value="UniProtKB-KW"/>
</dbReference>
<feature type="region of interest" description="Disordered" evidence="1">
    <location>
        <begin position="204"/>
        <end position="225"/>
    </location>
</feature>
<feature type="compositionally biased region" description="Basic and acidic residues" evidence="1">
    <location>
        <begin position="479"/>
        <end position="495"/>
    </location>
</feature>
<evidence type="ECO:0000313" key="3">
    <source>
        <dbReference type="EMBL" id="ALV41779.1"/>
    </source>
</evidence>
<dbReference type="AlphaFoldDB" id="A0A0U3PBR4"/>
<dbReference type="InterPro" id="IPR003870">
    <property type="entry name" value="DUF222"/>
</dbReference>
<dbReference type="InterPro" id="IPR003615">
    <property type="entry name" value="HNH_nuc"/>
</dbReference>
<dbReference type="CDD" id="cd00085">
    <property type="entry name" value="HNHc"/>
    <property type="match status" value="1"/>
</dbReference>
<keyword evidence="3" id="KW-0540">Nuclease</keyword>
<dbReference type="Proteomes" id="UP000065151">
    <property type="component" value="Chromosome"/>
</dbReference>
<feature type="domain" description="HNH nuclease" evidence="2">
    <location>
        <begin position="365"/>
        <end position="417"/>
    </location>
</feature>
<feature type="compositionally biased region" description="Basic and acidic residues" evidence="1">
    <location>
        <begin position="210"/>
        <end position="225"/>
    </location>
</feature>
<protein>
    <submittedName>
        <fullName evidence="3">Endonuclease</fullName>
    </submittedName>
</protein>
<organism evidence="3">
    <name type="scientific">Pseudarthrobacter sulfonivorans</name>
    <dbReference type="NCBI Taxonomy" id="121292"/>
    <lineage>
        <taxon>Bacteria</taxon>
        <taxon>Bacillati</taxon>
        <taxon>Actinomycetota</taxon>
        <taxon>Actinomycetes</taxon>
        <taxon>Micrococcales</taxon>
        <taxon>Micrococcaceae</taxon>
        <taxon>Pseudarthrobacter</taxon>
    </lineage>
</organism>